<reference evidence="11" key="2">
    <citation type="submission" date="2022-08" db="UniProtKB">
        <authorList>
            <consortium name="EnsemblMetazoa"/>
        </authorList>
    </citation>
    <scope>IDENTIFICATION</scope>
    <source>
        <strain evidence="11">STECLA/ALBI9_A</strain>
    </source>
</reference>
<dbReference type="PROSITE" id="PS50071">
    <property type="entry name" value="HOMEOBOX_2"/>
    <property type="match status" value="1"/>
</dbReference>
<evidence type="ECO:0000256" key="8">
    <source>
        <dbReference type="SAM" id="MobiDB-lite"/>
    </source>
</evidence>
<dbReference type="GeneID" id="118458770"/>
<dbReference type="SUPFAM" id="SSF46689">
    <property type="entry name" value="Homeodomain-like"/>
    <property type="match status" value="1"/>
</dbReference>
<feature type="region of interest" description="Disordered" evidence="8">
    <location>
        <begin position="35"/>
        <end position="183"/>
    </location>
</feature>
<dbReference type="RefSeq" id="XP_035777456.1">
    <property type="nucleotide sequence ID" value="XM_035921563.1"/>
</dbReference>
<evidence type="ECO:0000256" key="3">
    <source>
        <dbReference type="ARBA" id="ARBA00023125"/>
    </source>
</evidence>
<dbReference type="RefSeq" id="XP_035777455.1">
    <property type="nucleotide sequence ID" value="XM_035921562.1"/>
</dbReference>
<organism evidence="11 12">
    <name type="scientific">Anopheles albimanus</name>
    <name type="common">New world malaria mosquito</name>
    <dbReference type="NCBI Taxonomy" id="7167"/>
    <lineage>
        <taxon>Eukaryota</taxon>
        <taxon>Metazoa</taxon>
        <taxon>Ecdysozoa</taxon>
        <taxon>Arthropoda</taxon>
        <taxon>Hexapoda</taxon>
        <taxon>Insecta</taxon>
        <taxon>Pterygota</taxon>
        <taxon>Neoptera</taxon>
        <taxon>Endopterygota</taxon>
        <taxon>Diptera</taxon>
        <taxon>Nematocera</taxon>
        <taxon>Culicoidea</taxon>
        <taxon>Culicidae</taxon>
        <taxon>Anophelinae</taxon>
        <taxon>Anopheles</taxon>
    </lineage>
</organism>
<dbReference type="EnsemblMetazoa" id="AALB016336-RA">
    <property type="protein sequence ID" value="AALB016336-PA"/>
    <property type="gene ID" value="AALB016336"/>
</dbReference>
<dbReference type="InterPro" id="IPR009057">
    <property type="entry name" value="Homeodomain-like_sf"/>
</dbReference>
<evidence type="ECO:0000256" key="7">
    <source>
        <dbReference type="RuleBase" id="RU000682"/>
    </source>
</evidence>
<evidence type="ECO:0000256" key="6">
    <source>
        <dbReference type="PROSITE-ProRule" id="PRU00108"/>
    </source>
</evidence>
<name>A0A8W7K660_ANOAL</name>
<dbReference type="GO" id="GO:0000981">
    <property type="term" value="F:DNA-binding transcription factor activity, RNA polymerase II-specific"/>
    <property type="evidence" value="ECO:0007669"/>
    <property type="project" value="InterPro"/>
</dbReference>
<dbReference type="InterPro" id="IPR001356">
    <property type="entry name" value="HD"/>
</dbReference>
<dbReference type="InterPro" id="IPR050877">
    <property type="entry name" value="EMX-VAX-Noto_Homeobox_TFs"/>
</dbReference>
<dbReference type="Proteomes" id="UP000069272">
    <property type="component" value="Chromosome 2R"/>
</dbReference>
<dbReference type="PANTHER" id="PTHR24339:SF28">
    <property type="entry name" value="E5-RELATED"/>
    <property type="match status" value="1"/>
</dbReference>
<dbReference type="PANTHER" id="PTHR24339">
    <property type="entry name" value="HOMEOBOX PROTEIN EMX-RELATED"/>
    <property type="match status" value="1"/>
</dbReference>
<comment type="similarity">
    <text evidence="2">Belongs to the EMX homeobox family.</text>
</comment>
<dbReference type="AlphaFoldDB" id="A0A8W7K660"/>
<dbReference type="GO" id="GO:0005634">
    <property type="term" value="C:nucleus"/>
    <property type="evidence" value="ECO:0007669"/>
    <property type="project" value="UniProtKB-SubCell"/>
</dbReference>
<evidence type="ECO:0000256" key="1">
    <source>
        <dbReference type="ARBA" id="ARBA00004123"/>
    </source>
</evidence>
<keyword evidence="5 6" id="KW-0539">Nucleus</keyword>
<comment type="subcellular location">
    <subcellularLocation>
        <location evidence="1 6 7">Nucleus</location>
    </subcellularLocation>
</comment>
<evidence type="ECO:0000256" key="5">
    <source>
        <dbReference type="ARBA" id="ARBA00023242"/>
    </source>
</evidence>
<feature type="region of interest" description="Disordered" evidence="8">
    <location>
        <begin position="386"/>
        <end position="465"/>
    </location>
</feature>
<keyword evidence="4 6" id="KW-0371">Homeobox</keyword>
<feature type="signal peptide" evidence="9">
    <location>
        <begin position="1"/>
        <end position="17"/>
    </location>
</feature>
<keyword evidence="12" id="KW-1185">Reference proteome</keyword>
<feature type="region of interest" description="Disordered" evidence="8">
    <location>
        <begin position="268"/>
        <end position="294"/>
    </location>
</feature>
<dbReference type="PROSITE" id="PS00027">
    <property type="entry name" value="HOMEOBOX_1"/>
    <property type="match status" value="1"/>
</dbReference>
<evidence type="ECO:0000313" key="12">
    <source>
        <dbReference type="Proteomes" id="UP000069272"/>
    </source>
</evidence>
<dbReference type="PRINTS" id="PR00031">
    <property type="entry name" value="HTHREPRESSR"/>
</dbReference>
<feature type="domain" description="Homeobox" evidence="10">
    <location>
        <begin position="332"/>
        <end position="392"/>
    </location>
</feature>
<evidence type="ECO:0000259" key="10">
    <source>
        <dbReference type="PROSITE" id="PS50071"/>
    </source>
</evidence>
<feature type="chain" id="PRO_5036453640" description="Homeobox domain-containing protein" evidence="9">
    <location>
        <begin position="18"/>
        <end position="465"/>
    </location>
</feature>
<dbReference type="CDD" id="cd00086">
    <property type="entry name" value="homeodomain"/>
    <property type="match status" value="1"/>
</dbReference>
<dbReference type="InterPro" id="IPR017970">
    <property type="entry name" value="Homeobox_CS"/>
</dbReference>
<feature type="compositionally biased region" description="Acidic residues" evidence="8">
    <location>
        <begin position="421"/>
        <end position="452"/>
    </location>
</feature>
<dbReference type="SMART" id="SM00389">
    <property type="entry name" value="HOX"/>
    <property type="match status" value="1"/>
</dbReference>
<dbReference type="InterPro" id="IPR000047">
    <property type="entry name" value="HTH_motif"/>
</dbReference>
<feature type="DNA-binding region" description="Homeobox" evidence="6">
    <location>
        <begin position="334"/>
        <end position="393"/>
    </location>
</feature>
<protein>
    <recommendedName>
        <fullName evidence="10">Homeobox domain-containing protein</fullName>
    </recommendedName>
</protein>
<dbReference type="Pfam" id="PF00046">
    <property type="entry name" value="Homeodomain"/>
    <property type="match status" value="1"/>
</dbReference>
<reference evidence="11 12" key="1">
    <citation type="journal article" date="2017" name="G3 (Bethesda)">
        <title>The Physical Genome Mapping of Anopheles albimanus Corrected Scaffold Misassemblies and Identified Interarm Rearrangements in Genus Anopheles.</title>
        <authorList>
            <person name="Artemov G.N."/>
            <person name="Peery A.N."/>
            <person name="Jiang X."/>
            <person name="Tu Z."/>
            <person name="Stegniy V.N."/>
            <person name="Sharakhova M.V."/>
            <person name="Sharakhov I.V."/>
        </authorList>
    </citation>
    <scope>NUCLEOTIDE SEQUENCE [LARGE SCALE GENOMIC DNA]</scope>
    <source>
        <strain evidence="11 12">ALBI9_A</strain>
    </source>
</reference>
<keyword evidence="3 6" id="KW-0238">DNA-binding</keyword>
<dbReference type="FunFam" id="1.10.10.60:FF:000081">
    <property type="entry name" value="Empty spiracles homeobox 2"/>
    <property type="match status" value="1"/>
</dbReference>
<sequence length="465" mass="49839">MPRMPLASLTVATIVMALPTQKPRIGFSIESIVGSQTPSNGPGPLVARSPGLAISEPSERPLGSPGSDSSCYQPATVSYPGEGDSRGHRGLFLPQYTEPAGRRSGSATPPLELSVNRGQSSNQQQQQPALVELISNSSRSSPRPASQMCLSPDSDSRAHRSPRSSSVSPPPPAPPPVSRPGPILVPGIPAGLLGRPGFPGIGHAGSLDLKSLPGFIGGTASEFASGMHAAAAAHHQHQQHHHHQQQQQQHFLAAAQFQAAAALAHVQAQAAGQGHGGGPFPGHPSGHPIHLGVHGHHGMARDSYPLYPWLLSRHGRNVFPPRFPGNYLLPFRKPKRVRTAFSPSQLLKLEHAFESNHYVVGAERKSLAQALGLTETQVKVWFQNRRTKHKRMQQEEDAKSGDAGGSGADGRRTPDSATGNYEDEQNEGDDDDDEDEDELIDMEMDDDGCGSEDEMRRTNWTCENK</sequence>
<keyword evidence="9" id="KW-0732">Signal</keyword>
<dbReference type="GO" id="GO:0030182">
    <property type="term" value="P:neuron differentiation"/>
    <property type="evidence" value="ECO:0007669"/>
    <property type="project" value="TreeGrafter"/>
</dbReference>
<evidence type="ECO:0000256" key="9">
    <source>
        <dbReference type="SAM" id="SignalP"/>
    </source>
</evidence>
<feature type="compositionally biased region" description="Pro residues" evidence="8">
    <location>
        <begin position="168"/>
        <end position="179"/>
    </location>
</feature>
<evidence type="ECO:0000256" key="2">
    <source>
        <dbReference type="ARBA" id="ARBA00007397"/>
    </source>
</evidence>
<feature type="compositionally biased region" description="Polar residues" evidence="8">
    <location>
        <begin position="66"/>
        <end position="76"/>
    </location>
</feature>
<feature type="compositionally biased region" description="Low complexity" evidence="8">
    <location>
        <begin position="135"/>
        <end position="146"/>
    </location>
</feature>
<evidence type="ECO:0000313" key="11">
    <source>
        <dbReference type="EnsemblMetazoa" id="AALB016336-PA"/>
    </source>
</evidence>
<dbReference type="OrthoDB" id="6159439at2759"/>
<dbReference type="KEGG" id="aali:118458770"/>
<evidence type="ECO:0000256" key="4">
    <source>
        <dbReference type="ARBA" id="ARBA00023155"/>
    </source>
</evidence>
<proteinExistence type="inferred from homology"/>
<dbReference type="Gene3D" id="1.10.10.60">
    <property type="entry name" value="Homeodomain-like"/>
    <property type="match status" value="1"/>
</dbReference>
<accession>A0A8W7K660</accession>
<dbReference type="GO" id="GO:0000978">
    <property type="term" value="F:RNA polymerase II cis-regulatory region sequence-specific DNA binding"/>
    <property type="evidence" value="ECO:0007669"/>
    <property type="project" value="TreeGrafter"/>
</dbReference>
<dbReference type="GO" id="GO:0007420">
    <property type="term" value="P:brain development"/>
    <property type="evidence" value="ECO:0007669"/>
    <property type="project" value="TreeGrafter"/>
</dbReference>